<name>A0ABM9A2W9_9VIBR</name>
<keyword evidence="1" id="KW-0732">Signal</keyword>
<dbReference type="SUPFAM" id="SSF53850">
    <property type="entry name" value="Periplasmic binding protein-like II"/>
    <property type="match status" value="1"/>
</dbReference>
<gene>
    <name evidence="2" type="ORF">VMF7928_01703</name>
</gene>
<reference evidence="2" key="1">
    <citation type="submission" date="2021-11" db="EMBL/GenBank/DDBJ databases">
        <authorList>
            <person name="Rodrigo-Torres L."/>
            <person name="Arahal R. D."/>
            <person name="Lucena T."/>
        </authorList>
    </citation>
    <scope>NUCLEOTIDE SEQUENCE</scope>
    <source>
        <strain evidence="2">CECT 7928</strain>
    </source>
</reference>
<evidence type="ECO:0000313" key="3">
    <source>
        <dbReference type="Proteomes" id="UP000838748"/>
    </source>
</evidence>
<keyword evidence="3" id="KW-1185">Reference proteome</keyword>
<organism evidence="2 3">
    <name type="scientific">Vibrio marisflavi CECT 7928</name>
    <dbReference type="NCBI Taxonomy" id="634439"/>
    <lineage>
        <taxon>Bacteria</taxon>
        <taxon>Pseudomonadati</taxon>
        <taxon>Pseudomonadota</taxon>
        <taxon>Gammaproteobacteria</taxon>
        <taxon>Vibrionales</taxon>
        <taxon>Vibrionaceae</taxon>
        <taxon>Vibrio</taxon>
    </lineage>
</organism>
<comment type="caution">
    <text evidence="2">The sequence shown here is derived from an EMBL/GenBank/DDBJ whole genome shotgun (WGS) entry which is preliminary data.</text>
</comment>
<evidence type="ECO:0000313" key="2">
    <source>
        <dbReference type="EMBL" id="CAH0538844.1"/>
    </source>
</evidence>
<proteinExistence type="predicted"/>
<feature type="signal peptide" evidence="1">
    <location>
        <begin position="1"/>
        <end position="20"/>
    </location>
</feature>
<dbReference type="Gene3D" id="3.40.190.10">
    <property type="entry name" value="Periplasmic binding protein-like II"/>
    <property type="match status" value="1"/>
</dbReference>
<sequence>MKWYFLMFAFLFGFANVANAEIVVIGSKNMPDLSKSQVKSLFLGKLNKVDGVDHVQVLYLAKGDPTRKTFNKKILKKRENQLKSYWTKMMFTGEAKMPESVPNSADMIASVAKSSDTIGYADATSLNDSVKVLYKFD</sequence>
<dbReference type="EMBL" id="CAKLDM010000002">
    <property type="protein sequence ID" value="CAH0538844.1"/>
    <property type="molecule type" value="Genomic_DNA"/>
</dbReference>
<evidence type="ECO:0000256" key="1">
    <source>
        <dbReference type="SAM" id="SignalP"/>
    </source>
</evidence>
<evidence type="ECO:0008006" key="4">
    <source>
        <dbReference type="Google" id="ProtNLM"/>
    </source>
</evidence>
<accession>A0ABM9A2W9</accession>
<dbReference type="Proteomes" id="UP000838748">
    <property type="component" value="Unassembled WGS sequence"/>
</dbReference>
<protein>
    <recommendedName>
        <fullName evidence="4">Phosphate ABC transporter substrate-binding protein</fullName>
    </recommendedName>
</protein>
<feature type="chain" id="PRO_5046615254" description="Phosphate ABC transporter substrate-binding protein" evidence="1">
    <location>
        <begin position="21"/>
        <end position="137"/>
    </location>
</feature>